<keyword evidence="3" id="KW-1185">Reference proteome</keyword>
<reference evidence="2 3" key="1">
    <citation type="submission" date="2019-01" db="EMBL/GenBank/DDBJ databases">
        <title>Genomes sequencing and comparative genomics of infectious freshwater microsporidia, Cucumispora dikerogammari and Thelohania contejeani.</title>
        <authorList>
            <person name="Cormier A."/>
            <person name="Giraud I."/>
            <person name="Wattier R."/>
            <person name="Teixeira M."/>
            <person name="Grandjean F."/>
            <person name="Rigaud T."/>
            <person name="Cordaux R."/>
        </authorList>
    </citation>
    <scope>NUCLEOTIDE SEQUENCE [LARGE SCALE GENOMIC DNA]</scope>
    <source>
        <strain evidence="2">T1</strain>
        <tissue evidence="2">Spores</tissue>
    </source>
</reference>
<evidence type="ECO:0000313" key="2">
    <source>
        <dbReference type="EMBL" id="KAF7683052.1"/>
    </source>
</evidence>
<evidence type="ECO:0000256" key="1">
    <source>
        <dbReference type="SAM" id="MobiDB-lite"/>
    </source>
</evidence>
<name>A0ABQ7HY02_9MICR</name>
<feature type="region of interest" description="Disordered" evidence="1">
    <location>
        <begin position="1"/>
        <end position="49"/>
    </location>
</feature>
<feature type="compositionally biased region" description="Basic residues" evidence="1">
    <location>
        <begin position="1"/>
        <end position="15"/>
    </location>
</feature>
<protein>
    <submittedName>
        <fullName evidence="2">Uncharacterized protein</fullName>
    </submittedName>
</protein>
<dbReference type="Proteomes" id="UP001516464">
    <property type="component" value="Unassembled WGS sequence"/>
</dbReference>
<proteinExistence type="predicted"/>
<accession>A0ABQ7HY02</accession>
<comment type="caution">
    <text evidence="2">The sequence shown here is derived from an EMBL/GenBank/DDBJ whole genome shotgun (WGS) entry which is preliminary data.</text>
</comment>
<gene>
    <name evidence="2" type="ORF">TCON_1733</name>
</gene>
<organism evidence="2 3">
    <name type="scientific">Astathelohania contejeani</name>
    <dbReference type="NCBI Taxonomy" id="164912"/>
    <lineage>
        <taxon>Eukaryota</taxon>
        <taxon>Fungi</taxon>
        <taxon>Fungi incertae sedis</taxon>
        <taxon>Microsporidia</taxon>
        <taxon>Astathelohaniidae</taxon>
        <taxon>Astathelohania</taxon>
    </lineage>
</organism>
<evidence type="ECO:0000313" key="3">
    <source>
        <dbReference type="Proteomes" id="UP001516464"/>
    </source>
</evidence>
<feature type="compositionally biased region" description="Basic and acidic residues" evidence="1">
    <location>
        <begin position="16"/>
        <end position="38"/>
    </location>
</feature>
<dbReference type="EMBL" id="SBIQ01000136">
    <property type="protein sequence ID" value="KAF7683052.1"/>
    <property type="molecule type" value="Genomic_DNA"/>
</dbReference>
<sequence length="464" mass="54227">MKMKKEHLNKNGKRLSAKEIKDKKVIAQNSKDVKSVKEKRNKKKYKGEEGIKKEKECRISNDRNFSSISNNTTKSKSILKPKPKKKIKSLTKLTPLEREIITRGSHKDRINLLSLKIIENNSIETFHELIDLCKNQRHEIIYYILRNIKNILLEFKMTDIKLKRRVVLLFQTNINNEFIQHCVITLVYELLKKDVLFLELIYCFVNKIGSRKSCELVLAKLRKLVIKGNRVDNILYAIEDFFFKNDGFKNRIKILKFLNSIKTDKDLIKEFFSKIVSTGVSYNSDPLFKEYLTVLVDGLNKLDMADESVNKLIYRTLSTPKIIYTGIEALFNSNDPGLGTTILKALGTVTLSENRKYIQPFINITYNYLMEEKDETLKYKIINNMLSSGMFYDTEFIISSLIMCQQIIKDSRSVYSVYIYLNHYDSVVRYLSNSILHGKSVEPFNPFDNENYRNMERISNNSNV</sequence>